<keyword evidence="1" id="KW-0472">Membrane</keyword>
<feature type="transmembrane region" description="Helical" evidence="1">
    <location>
        <begin position="116"/>
        <end position="141"/>
    </location>
</feature>
<feature type="transmembrane region" description="Helical" evidence="1">
    <location>
        <begin position="527"/>
        <end position="553"/>
    </location>
</feature>
<accession>A0A1Y6K2T2</accession>
<dbReference type="RefSeq" id="WP_087861885.1">
    <property type="nucleotide sequence ID" value="NZ_LT859958.1"/>
</dbReference>
<protein>
    <submittedName>
        <fullName evidence="2">Uncharacterized protein</fullName>
    </submittedName>
</protein>
<keyword evidence="3" id="KW-1185">Reference proteome</keyword>
<gene>
    <name evidence="2" type="ORF">CFX1CAM_0920</name>
</gene>
<feature type="transmembrane region" description="Helical" evidence="1">
    <location>
        <begin position="259"/>
        <end position="280"/>
    </location>
</feature>
<dbReference type="KEGG" id="abat:CFX1CAM_0920"/>
<feature type="transmembrane region" description="Helical" evidence="1">
    <location>
        <begin position="573"/>
        <end position="596"/>
    </location>
</feature>
<dbReference type="EMBL" id="LT859958">
    <property type="protein sequence ID" value="SMX53985.1"/>
    <property type="molecule type" value="Genomic_DNA"/>
</dbReference>
<keyword evidence="1" id="KW-0812">Transmembrane</keyword>
<evidence type="ECO:0000313" key="3">
    <source>
        <dbReference type="Proteomes" id="UP000195514"/>
    </source>
</evidence>
<dbReference type="OrthoDB" id="2067652at2"/>
<evidence type="ECO:0000313" key="2">
    <source>
        <dbReference type="EMBL" id="SMX53985.1"/>
    </source>
</evidence>
<feature type="transmembrane region" description="Helical" evidence="1">
    <location>
        <begin position="384"/>
        <end position="410"/>
    </location>
</feature>
<feature type="transmembrane region" description="Helical" evidence="1">
    <location>
        <begin position="342"/>
        <end position="364"/>
    </location>
</feature>
<dbReference type="Proteomes" id="UP000195514">
    <property type="component" value="Chromosome I"/>
</dbReference>
<feature type="transmembrane region" description="Helical" evidence="1">
    <location>
        <begin position="431"/>
        <end position="455"/>
    </location>
</feature>
<feature type="transmembrane region" description="Helical" evidence="1">
    <location>
        <begin position="37"/>
        <end position="57"/>
    </location>
</feature>
<reference evidence="3" key="1">
    <citation type="submission" date="2017-05" db="EMBL/GenBank/DDBJ databases">
        <authorList>
            <person name="Kirkegaard R."/>
            <person name="Mcilroy J S."/>
        </authorList>
    </citation>
    <scope>NUCLEOTIDE SEQUENCE [LARGE SCALE GENOMIC DNA]</scope>
</reference>
<feature type="transmembrane region" description="Helical" evidence="1">
    <location>
        <begin position="209"/>
        <end position="226"/>
    </location>
</feature>
<organism evidence="2 3">
    <name type="scientific">Candidatus Brevifilum fermentans</name>
    <dbReference type="NCBI Taxonomy" id="1986204"/>
    <lineage>
        <taxon>Bacteria</taxon>
        <taxon>Bacillati</taxon>
        <taxon>Chloroflexota</taxon>
        <taxon>Anaerolineae</taxon>
        <taxon>Anaerolineales</taxon>
        <taxon>Anaerolineaceae</taxon>
        <taxon>Candidatus Brevifilum</taxon>
    </lineage>
</organism>
<proteinExistence type="predicted"/>
<evidence type="ECO:0000256" key="1">
    <source>
        <dbReference type="SAM" id="Phobius"/>
    </source>
</evidence>
<dbReference type="AlphaFoldDB" id="A0A1Y6K2T2"/>
<feature type="transmembrane region" description="Helical" evidence="1">
    <location>
        <begin position="178"/>
        <end position="197"/>
    </location>
</feature>
<keyword evidence="1" id="KW-1133">Transmembrane helix</keyword>
<feature type="transmembrane region" description="Helical" evidence="1">
    <location>
        <begin position="491"/>
        <end position="515"/>
    </location>
</feature>
<sequence>MSLPIEPRLKTRFNPTSKPKPGQVFKSEIKRALCSRGFLIALIMASLLLLVGLRFAYQLPSERSFVEEWYVSYTQSFYHLMLPLIACFPFADSLVTDRKQGYLERLAVRERFGKVISAKFLANSFAGGLAASIPLVLLYAFTSLTNHNPLNHPIFNTIFARPYEIAEVTQLYNNSPDFFILLVIAVVFIVAAIFASLGMASTLLVNQRFVAFSLPFLVANALQYFASDARLIPWYWAPSEVLLKANFSSTHNFEAVNEIPYLLILPLCLILLIGLLIFFFGKRKQVLENSLSENRKPKDGFSLSKLVPSWLQNFPVNEKRLKKGTVFGNYFRNLLNIHIQPIRIVLIVLVVAVLTIVMFGWMKLRMPSFFAVDLIGNPPNTWDLYFMTIGDPLTMALIIANLFLFMISDLQPQSAFGQLAVKRLGSRKQSWLAHILFLFLSAIAYSLIVFLTMHLTGRFLGLPFSNQWSVYRNSAEHINIPVFLTIPNTHFQAFLAVFGMSTLGFFAMSLLVLLINTLTQRRLIGYLMVEILLIASLPLSSILLNVPVVLQYLPIIRNLVMRFYPFVFRNLDQAWHSVYAWLIWLAILIPVTWLAYRKQDYLSHPDYD</sequence>
<name>A0A1Y6K2T2_9CHLR</name>
<feature type="transmembrane region" description="Helical" evidence="1">
    <location>
        <begin position="77"/>
        <end position="95"/>
    </location>
</feature>